<evidence type="ECO:0000256" key="3">
    <source>
        <dbReference type="ARBA" id="ARBA00022692"/>
    </source>
</evidence>
<dbReference type="EMBL" id="PIUK01000073">
    <property type="protein sequence ID" value="MBY6276322.1"/>
    <property type="molecule type" value="Genomic_DNA"/>
</dbReference>
<reference evidence="11" key="1">
    <citation type="submission" date="2017-11" db="EMBL/GenBank/DDBJ databases">
        <title>Three new genomes from thermophilic consortium.</title>
        <authorList>
            <person name="Quaggio R."/>
            <person name="Amgarten D."/>
            <person name="Setubal J.C."/>
        </authorList>
    </citation>
    <scope>NUCLEOTIDE SEQUENCE</scope>
    <source>
        <strain evidence="11">ZCTH01-B2</strain>
    </source>
</reference>
<dbReference type="GO" id="GO:0062054">
    <property type="term" value="F:fluoride channel activity"/>
    <property type="evidence" value="ECO:0007669"/>
    <property type="project" value="UniProtKB-UniRule"/>
</dbReference>
<dbReference type="Pfam" id="PF02537">
    <property type="entry name" value="CRCB"/>
    <property type="match status" value="1"/>
</dbReference>
<evidence type="ECO:0000256" key="2">
    <source>
        <dbReference type="ARBA" id="ARBA00022475"/>
    </source>
</evidence>
<comment type="catalytic activity">
    <reaction evidence="8">
        <text>fluoride(in) = fluoride(out)</text>
        <dbReference type="Rhea" id="RHEA:76159"/>
        <dbReference type="ChEBI" id="CHEBI:17051"/>
    </reaction>
    <physiologicalReaction direction="left-to-right" evidence="8">
        <dbReference type="Rhea" id="RHEA:76160"/>
    </physiologicalReaction>
</comment>
<dbReference type="AlphaFoldDB" id="A0A953LJW1"/>
<protein>
    <recommendedName>
        <fullName evidence="10">Fluoride-specific ion channel FluC</fullName>
    </recommendedName>
</protein>
<comment type="subcellular location">
    <subcellularLocation>
        <location evidence="1 10">Cell membrane</location>
        <topology evidence="1 10">Multi-pass membrane protein</topology>
    </subcellularLocation>
</comment>
<feature type="transmembrane region" description="Helical" evidence="10">
    <location>
        <begin position="32"/>
        <end position="55"/>
    </location>
</feature>
<dbReference type="PANTHER" id="PTHR28259">
    <property type="entry name" value="FLUORIDE EXPORT PROTEIN 1-RELATED"/>
    <property type="match status" value="1"/>
</dbReference>
<keyword evidence="10" id="KW-0813">Transport</keyword>
<evidence type="ECO:0000256" key="5">
    <source>
        <dbReference type="ARBA" id="ARBA00023136"/>
    </source>
</evidence>
<evidence type="ECO:0000256" key="10">
    <source>
        <dbReference type="HAMAP-Rule" id="MF_00454"/>
    </source>
</evidence>
<keyword evidence="10" id="KW-0915">Sodium</keyword>
<keyword evidence="6 10" id="KW-0407">Ion channel</keyword>
<keyword evidence="4 10" id="KW-1133">Transmembrane helix</keyword>
<dbReference type="RefSeq" id="WP_273379329.1">
    <property type="nucleotide sequence ID" value="NZ_PIUK01000073.1"/>
</dbReference>
<feature type="transmembrane region" description="Helical" evidence="10">
    <location>
        <begin position="103"/>
        <end position="122"/>
    </location>
</feature>
<evidence type="ECO:0000256" key="4">
    <source>
        <dbReference type="ARBA" id="ARBA00022989"/>
    </source>
</evidence>
<proteinExistence type="inferred from homology"/>
<comment type="similarity">
    <text evidence="7 10">Belongs to the fluoride channel Fluc/FEX (TC 1.A.43) family.</text>
</comment>
<dbReference type="GO" id="GO:0140114">
    <property type="term" value="P:cellular detoxification of fluoride"/>
    <property type="evidence" value="ECO:0007669"/>
    <property type="project" value="UniProtKB-UniRule"/>
</dbReference>
<sequence length="124" mass="12702">MSWILLGVAGAAGAVARLLVGGWARGRSGPRPFPWGTFAVNVTGAFLLGLVTGLGTGRGLLSAEVKLVLGTGFLGAYTTFSTWQLDLYQALRRGDATTALLNLALSAGLGLLAAWTGLAVGWGR</sequence>
<evidence type="ECO:0000313" key="11">
    <source>
        <dbReference type="EMBL" id="MBY6276322.1"/>
    </source>
</evidence>
<comment type="activity regulation">
    <text evidence="10">Na(+) is not transported, but it plays an essential structural role and its presence is essential for fluoride channel function.</text>
</comment>
<dbReference type="HAMAP" id="MF_00454">
    <property type="entry name" value="FluC"/>
    <property type="match status" value="1"/>
</dbReference>
<keyword evidence="10" id="KW-0479">Metal-binding</keyword>
<keyword evidence="2 10" id="KW-1003">Cell membrane</keyword>
<feature type="binding site" evidence="10">
    <location>
        <position position="75"/>
    </location>
    <ligand>
        <name>Na(+)</name>
        <dbReference type="ChEBI" id="CHEBI:29101"/>
        <note>structural</note>
    </ligand>
</feature>
<dbReference type="InterPro" id="IPR003691">
    <property type="entry name" value="FluC"/>
</dbReference>
<dbReference type="GO" id="GO:0046872">
    <property type="term" value="F:metal ion binding"/>
    <property type="evidence" value="ECO:0007669"/>
    <property type="project" value="UniProtKB-KW"/>
</dbReference>
<organism evidence="11 12">
    <name type="scientific">Symbiobacterium thermophilum</name>
    <dbReference type="NCBI Taxonomy" id="2734"/>
    <lineage>
        <taxon>Bacteria</taxon>
        <taxon>Bacillati</taxon>
        <taxon>Bacillota</taxon>
        <taxon>Clostridia</taxon>
        <taxon>Eubacteriales</taxon>
        <taxon>Symbiobacteriaceae</taxon>
        <taxon>Symbiobacterium</taxon>
    </lineage>
</organism>
<evidence type="ECO:0000256" key="8">
    <source>
        <dbReference type="ARBA" id="ARBA00035585"/>
    </source>
</evidence>
<gene>
    <name evidence="10" type="primary">fluC</name>
    <name evidence="10" type="synonym">crcB</name>
    <name evidence="11" type="ORF">CWE10_08875</name>
</gene>
<comment type="function">
    <text evidence="9 10">Fluoride-specific ion channel. Important for reducing fluoride concentration in the cell, thus reducing its toxicity.</text>
</comment>
<evidence type="ECO:0000256" key="7">
    <source>
        <dbReference type="ARBA" id="ARBA00035120"/>
    </source>
</evidence>
<feature type="binding site" evidence="10">
    <location>
        <position position="78"/>
    </location>
    <ligand>
        <name>Na(+)</name>
        <dbReference type="ChEBI" id="CHEBI:29101"/>
        <note>structural</note>
    </ligand>
</feature>
<dbReference type="PANTHER" id="PTHR28259:SF1">
    <property type="entry name" value="FLUORIDE EXPORT PROTEIN 1-RELATED"/>
    <property type="match status" value="1"/>
</dbReference>
<evidence type="ECO:0000256" key="6">
    <source>
        <dbReference type="ARBA" id="ARBA00023303"/>
    </source>
</evidence>
<accession>A0A953LJW1</accession>
<name>A0A953LJW1_SYMTR</name>
<evidence type="ECO:0000313" key="12">
    <source>
        <dbReference type="Proteomes" id="UP000732377"/>
    </source>
</evidence>
<dbReference type="Proteomes" id="UP000732377">
    <property type="component" value="Unassembled WGS sequence"/>
</dbReference>
<keyword evidence="5 10" id="KW-0472">Membrane</keyword>
<keyword evidence="10" id="KW-0406">Ion transport</keyword>
<comment type="caution">
    <text evidence="11">The sequence shown here is derived from an EMBL/GenBank/DDBJ whole genome shotgun (WGS) entry which is preliminary data.</text>
</comment>
<feature type="transmembrane region" description="Helical" evidence="10">
    <location>
        <begin position="67"/>
        <end position="83"/>
    </location>
</feature>
<dbReference type="GO" id="GO:0005886">
    <property type="term" value="C:plasma membrane"/>
    <property type="evidence" value="ECO:0007669"/>
    <property type="project" value="UniProtKB-SubCell"/>
</dbReference>
<keyword evidence="3 10" id="KW-0812">Transmembrane</keyword>
<evidence type="ECO:0000256" key="9">
    <source>
        <dbReference type="ARBA" id="ARBA00049940"/>
    </source>
</evidence>
<evidence type="ECO:0000256" key="1">
    <source>
        <dbReference type="ARBA" id="ARBA00004651"/>
    </source>
</evidence>